<gene>
    <name evidence="10" type="ORF">GBAR_LOCUS16537</name>
</gene>
<dbReference type="InterPro" id="IPR050087">
    <property type="entry name" value="AON_synthase_class-II"/>
</dbReference>
<evidence type="ECO:0000256" key="8">
    <source>
        <dbReference type="RuleBase" id="RU003693"/>
    </source>
</evidence>
<dbReference type="CDD" id="cd06454">
    <property type="entry name" value="KBL_like"/>
    <property type="match status" value="1"/>
</dbReference>
<dbReference type="SUPFAM" id="SSF53383">
    <property type="entry name" value="PLP-dependent transferases"/>
    <property type="match status" value="1"/>
</dbReference>
<dbReference type="Gene3D" id="3.90.1150.10">
    <property type="entry name" value="Aspartate Aminotransferase, domain 1"/>
    <property type="match status" value="1"/>
</dbReference>
<dbReference type="InterPro" id="IPR001917">
    <property type="entry name" value="Aminotrans_II_pyridoxalP_BS"/>
</dbReference>
<dbReference type="PANTHER" id="PTHR13693">
    <property type="entry name" value="CLASS II AMINOTRANSFERASE/8-AMINO-7-OXONONANOATE SYNTHASE"/>
    <property type="match status" value="1"/>
</dbReference>
<sequence>MASSDADGHTPTATPAQGDLFQKCRAYQEWFDSQLELLGFYPFFAAIQEVRGTTAVIDGRDLLMIGSNNYLGLSWDPRVKEAAIAAVKRYGTSCSGSRYLNGTLTLHEELEADLADFVGRPAALCFTTGYQTNLGAISALLGKHDHVFSDRFNHASVMDGIFHASGRRLGTIKVHRYAHNSAEDLDRSLRSAPADAGKLVVTDGVFSMEGDIVRLDEVAEVARRHGARIYLDEAHAIGVIGATGRGTEEHFGRPLSDLIMCTFSKSFGSLGGFVAGDREVVNYIKHEGRPLIFSASMPPANLAAAAAALKIMREEPEHAQRLQRISARMIREYKAVGFDVDLAETAIVPLIIGDDHLTFRFWRALFEAGIYANPVVTPGVPPGRALIRTSYMAIHTDEELDRVLEITAAVGRRLGII</sequence>
<comment type="caution">
    <text evidence="10">The sequence shown here is derived from an EMBL/GenBank/DDBJ whole genome shotgun (WGS) entry which is preliminary data.</text>
</comment>
<dbReference type="Proteomes" id="UP001174909">
    <property type="component" value="Unassembled WGS sequence"/>
</dbReference>
<comment type="cofactor">
    <cofactor evidence="1 8">
        <name>pyridoxal 5'-phosphate</name>
        <dbReference type="ChEBI" id="CHEBI:597326"/>
    </cofactor>
</comment>
<keyword evidence="6" id="KW-0012">Acyltransferase</keyword>
<accession>A0AA35SFC8</accession>
<evidence type="ECO:0000313" key="10">
    <source>
        <dbReference type="EMBL" id="CAI8029070.1"/>
    </source>
</evidence>
<dbReference type="Gene3D" id="3.40.640.10">
    <property type="entry name" value="Type I PLP-dependent aspartate aminotransferase-like (Major domain)"/>
    <property type="match status" value="1"/>
</dbReference>
<evidence type="ECO:0000259" key="9">
    <source>
        <dbReference type="Pfam" id="PF00155"/>
    </source>
</evidence>
<evidence type="ECO:0000256" key="2">
    <source>
        <dbReference type="ARBA" id="ARBA00008392"/>
    </source>
</evidence>
<evidence type="ECO:0000256" key="4">
    <source>
        <dbReference type="ARBA" id="ARBA00022679"/>
    </source>
</evidence>
<dbReference type="GO" id="GO:0004758">
    <property type="term" value="F:serine C-palmitoyltransferase activity"/>
    <property type="evidence" value="ECO:0007669"/>
    <property type="project" value="UniProtKB-EC"/>
</dbReference>
<dbReference type="Pfam" id="PF00155">
    <property type="entry name" value="Aminotran_1_2"/>
    <property type="match status" value="1"/>
</dbReference>
<dbReference type="InterPro" id="IPR015424">
    <property type="entry name" value="PyrdxlP-dep_Trfase"/>
</dbReference>
<dbReference type="AlphaFoldDB" id="A0AA35SFC8"/>
<reference evidence="10" key="1">
    <citation type="submission" date="2023-03" db="EMBL/GenBank/DDBJ databases">
        <authorList>
            <person name="Steffen K."/>
            <person name="Cardenas P."/>
        </authorList>
    </citation>
    <scope>NUCLEOTIDE SEQUENCE</scope>
</reference>
<evidence type="ECO:0000256" key="5">
    <source>
        <dbReference type="ARBA" id="ARBA00022898"/>
    </source>
</evidence>
<keyword evidence="5 8" id="KW-0663">Pyridoxal phosphate</keyword>
<feature type="domain" description="Aminotransferase class I/classII large" evidence="9">
    <location>
        <begin position="61"/>
        <end position="405"/>
    </location>
</feature>
<dbReference type="InterPro" id="IPR004839">
    <property type="entry name" value="Aminotransferase_I/II_large"/>
</dbReference>
<evidence type="ECO:0000256" key="1">
    <source>
        <dbReference type="ARBA" id="ARBA00001933"/>
    </source>
</evidence>
<comment type="similarity">
    <text evidence="2 8">Belongs to the class-II pyridoxal-phosphate-dependent aminotransferase family.</text>
</comment>
<evidence type="ECO:0000313" key="11">
    <source>
        <dbReference type="Proteomes" id="UP001174909"/>
    </source>
</evidence>
<dbReference type="EC" id="2.3.1.50" evidence="3"/>
<protein>
    <recommendedName>
        <fullName evidence="3">serine C-palmitoyltransferase</fullName>
        <ecNumber evidence="3">2.3.1.50</ecNumber>
    </recommendedName>
</protein>
<evidence type="ECO:0000256" key="6">
    <source>
        <dbReference type="ARBA" id="ARBA00023315"/>
    </source>
</evidence>
<keyword evidence="4" id="KW-0808">Transferase</keyword>
<name>A0AA35SFC8_GEOBA</name>
<dbReference type="InterPro" id="IPR015421">
    <property type="entry name" value="PyrdxlP-dep_Trfase_major"/>
</dbReference>
<dbReference type="PANTHER" id="PTHR13693:SF3">
    <property type="entry name" value="LD36009P"/>
    <property type="match status" value="1"/>
</dbReference>
<dbReference type="EMBL" id="CASHTH010002379">
    <property type="protein sequence ID" value="CAI8029070.1"/>
    <property type="molecule type" value="Genomic_DNA"/>
</dbReference>
<evidence type="ECO:0000256" key="3">
    <source>
        <dbReference type="ARBA" id="ARBA00013220"/>
    </source>
</evidence>
<dbReference type="GO" id="GO:0030170">
    <property type="term" value="F:pyridoxal phosphate binding"/>
    <property type="evidence" value="ECO:0007669"/>
    <property type="project" value="InterPro"/>
</dbReference>
<evidence type="ECO:0000256" key="7">
    <source>
        <dbReference type="ARBA" id="ARBA00048528"/>
    </source>
</evidence>
<dbReference type="PROSITE" id="PS00599">
    <property type="entry name" value="AA_TRANSFER_CLASS_2"/>
    <property type="match status" value="1"/>
</dbReference>
<keyword evidence="11" id="KW-1185">Reference proteome</keyword>
<organism evidence="10 11">
    <name type="scientific">Geodia barretti</name>
    <name type="common">Barrett's horny sponge</name>
    <dbReference type="NCBI Taxonomy" id="519541"/>
    <lineage>
        <taxon>Eukaryota</taxon>
        <taxon>Metazoa</taxon>
        <taxon>Porifera</taxon>
        <taxon>Demospongiae</taxon>
        <taxon>Heteroscleromorpha</taxon>
        <taxon>Tetractinellida</taxon>
        <taxon>Astrophorina</taxon>
        <taxon>Geodiidae</taxon>
        <taxon>Geodia</taxon>
    </lineage>
</organism>
<comment type="catalytic activity">
    <reaction evidence="7">
        <text>L-serine + hexadecanoyl-CoA + H(+) = 3-oxosphinganine + CO2 + CoA</text>
        <dbReference type="Rhea" id="RHEA:14761"/>
        <dbReference type="ChEBI" id="CHEBI:15378"/>
        <dbReference type="ChEBI" id="CHEBI:16526"/>
        <dbReference type="ChEBI" id="CHEBI:33384"/>
        <dbReference type="ChEBI" id="CHEBI:57287"/>
        <dbReference type="ChEBI" id="CHEBI:57379"/>
        <dbReference type="ChEBI" id="CHEBI:58299"/>
        <dbReference type="EC" id="2.3.1.50"/>
    </reaction>
</comment>
<proteinExistence type="inferred from homology"/>
<dbReference type="InterPro" id="IPR015422">
    <property type="entry name" value="PyrdxlP-dep_Trfase_small"/>
</dbReference>